<evidence type="ECO:0000256" key="6">
    <source>
        <dbReference type="ARBA" id="ARBA00023136"/>
    </source>
</evidence>
<evidence type="ECO:0000313" key="10">
    <source>
        <dbReference type="EMBL" id="GGF35557.1"/>
    </source>
</evidence>
<dbReference type="Pfam" id="PF00854">
    <property type="entry name" value="PTR2"/>
    <property type="match status" value="1"/>
</dbReference>
<proteinExistence type="inferred from homology"/>
<evidence type="ECO:0000256" key="9">
    <source>
        <dbReference type="SAM" id="Phobius"/>
    </source>
</evidence>
<feature type="transmembrane region" description="Helical" evidence="9">
    <location>
        <begin position="334"/>
        <end position="362"/>
    </location>
</feature>
<feature type="transmembrane region" description="Helical" evidence="9">
    <location>
        <begin position="76"/>
        <end position="96"/>
    </location>
</feature>
<feature type="transmembrane region" description="Helical" evidence="9">
    <location>
        <begin position="47"/>
        <end position="64"/>
    </location>
</feature>
<keyword evidence="3" id="KW-1003">Cell membrane</keyword>
<protein>
    <submittedName>
        <fullName evidence="10">MFS transporter</fullName>
    </submittedName>
</protein>
<evidence type="ECO:0000256" key="8">
    <source>
        <dbReference type="SAM" id="MobiDB-lite"/>
    </source>
</evidence>
<feature type="transmembrane region" description="Helical" evidence="9">
    <location>
        <begin position="267"/>
        <end position="285"/>
    </location>
</feature>
<evidence type="ECO:0000313" key="11">
    <source>
        <dbReference type="Proteomes" id="UP000649179"/>
    </source>
</evidence>
<feature type="compositionally biased region" description="Pro residues" evidence="8">
    <location>
        <begin position="1"/>
        <end position="12"/>
    </location>
</feature>
<dbReference type="Gene3D" id="1.20.1250.20">
    <property type="entry name" value="MFS general substrate transporter like domains"/>
    <property type="match status" value="1"/>
</dbReference>
<dbReference type="EMBL" id="BMKQ01000001">
    <property type="protein sequence ID" value="GGF35557.1"/>
    <property type="molecule type" value="Genomic_DNA"/>
</dbReference>
<keyword evidence="5 9" id="KW-1133">Transmembrane helix</keyword>
<reference evidence="10" key="1">
    <citation type="journal article" date="2014" name="Int. J. Syst. Evol. Microbiol.">
        <title>Complete genome sequence of Corynebacterium casei LMG S-19264T (=DSM 44701T), isolated from a smear-ripened cheese.</title>
        <authorList>
            <consortium name="US DOE Joint Genome Institute (JGI-PGF)"/>
            <person name="Walter F."/>
            <person name="Albersmeier A."/>
            <person name="Kalinowski J."/>
            <person name="Ruckert C."/>
        </authorList>
    </citation>
    <scope>NUCLEOTIDE SEQUENCE</scope>
    <source>
        <strain evidence="10">CGMCC 1.16067</strain>
    </source>
</reference>
<dbReference type="InterPro" id="IPR036259">
    <property type="entry name" value="MFS_trans_sf"/>
</dbReference>
<comment type="caution">
    <text evidence="10">The sequence shown here is derived from an EMBL/GenBank/DDBJ whole genome shotgun (WGS) entry which is preliminary data.</text>
</comment>
<dbReference type="CDD" id="cd17346">
    <property type="entry name" value="MFS_DtpA_like"/>
    <property type="match status" value="1"/>
</dbReference>
<feature type="transmembrane region" description="Helical" evidence="9">
    <location>
        <begin position="169"/>
        <end position="189"/>
    </location>
</feature>
<feature type="transmembrane region" description="Helical" evidence="9">
    <location>
        <begin position="297"/>
        <end position="314"/>
    </location>
</feature>
<dbReference type="GO" id="GO:0006857">
    <property type="term" value="P:oligopeptide transport"/>
    <property type="evidence" value="ECO:0007669"/>
    <property type="project" value="InterPro"/>
</dbReference>
<reference evidence="10" key="2">
    <citation type="submission" date="2020-09" db="EMBL/GenBank/DDBJ databases">
        <authorList>
            <person name="Sun Q."/>
            <person name="Zhou Y."/>
        </authorList>
    </citation>
    <scope>NUCLEOTIDE SEQUENCE</scope>
    <source>
        <strain evidence="10">CGMCC 1.16067</strain>
    </source>
</reference>
<dbReference type="SUPFAM" id="SSF103473">
    <property type="entry name" value="MFS general substrate transporter"/>
    <property type="match status" value="1"/>
</dbReference>
<feature type="transmembrane region" description="Helical" evidence="9">
    <location>
        <begin position="374"/>
        <end position="393"/>
    </location>
</feature>
<evidence type="ECO:0000256" key="1">
    <source>
        <dbReference type="ARBA" id="ARBA00004651"/>
    </source>
</evidence>
<accession>A0A917BBJ1</accession>
<dbReference type="GO" id="GO:0005886">
    <property type="term" value="C:plasma membrane"/>
    <property type="evidence" value="ECO:0007669"/>
    <property type="project" value="UniProtKB-SubCell"/>
</dbReference>
<dbReference type="NCBIfam" id="TIGR00924">
    <property type="entry name" value="yjdL_sub1_fam"/>
    <property type="match status" value="1"/>
</dbReference>
<organism evidence="10 11">
    <name type="scientific">Marmoricola endophyticus</name>
    <dbReference type="NCBI Taxonomy" id="2040280"/>
    <lineage>
        <taxon>Bacteria</taxon>
        <taxon>Bacillati</taxon>
        <taxon>Actinomycetota</taxon>
        <taxon>Actinomycetes</taxon>
        <taxon>Propionibacteriales</taxon>
        <taxon>Nocardioidaceae</taxon>
        <taxon>Marmoricola</taxon>
    </lineage>
</organism>
<dbReference type="GO" id="GO:1904680">
    <property type="term" value="F:peptide transmembrane transporter activity"/>
    <property type="evidence" value="ECO:0007669"/>
    <property type="project" value="InterPro"/>
</dbReference>
<gene>
    <name evidence="10" type="ORF">GCM10011519_06300</name>
</gene>
<feature type="transmembrane region" description="Helical" evidence="9">
    <location>
        <begin position="237"/>
        <end position="261"/>
    </location>
</feature>
<dbReference type="AlphaFoldDB" id="A0A917BBJ1"/>
<dbReference type="RefSeq" id="WP_188778142.1">
    <property type="nucleotide sequence ID" value="NZ_BMKQ01000001.1"/>
</dbReference>
<evidence type="ECO:0000256" key="5">
    <source>
        <dbReference type="ARBA" id="ARBA00022989"/>
    </source>
</evidence>
<name>A0A917BBJ1_9ACTN</name>
<evidence type="ECO:0000256" key="2">
    <source>
        <dbReference type="ARBA" id="ARBA00022448"/>
    </source>
</evidence>
<dbReference type="InterPro" id="IPR000109">
    <property type="entry name" value="POT_fam"/>
</dbReference>
<feature type="transmembrane region" description="Helical" evidence="9">
    <location>
        <begin position="195"/>
        <end position="216"/>
    </location>
</feature>
<dbReference type="PANTHER" id="PTHR23517">
    <property type="entry name" value="RESISTANCE PROTEIN MDTM, PUTATIVE-RELATED-RELATED"/>
    <property type="match status" value="1"/>
</dbReference>
<feature type="transmembrane region" description="Helical" evidence="9">
    <location>
        <begin position="467"/>
        <end position="488"/>
    </location>
</feature>
<evidence type="ECO:0000256" key="4">
    <source>
        <dbReference type="ARBA" id="ARBA00022692"/>
    </source>
</evidence>
<feature type="transmembrane region" description="Helical" evidence="9">
    <location>
        <begin position="440"/>
        <end position="461"/>
    </location>
</feature>
<keyword evidence="4 7" id="KW-0812">Transmembrane</keyword>
<dbReference type="InterPro" id="IPR018456">
    <property type="entry name" value="PTR2_symporter_CS"/>
</dbReference>
<keyword evidence="11" id="KW-1185">Reference proteome</keyword>
<feature type="region of interest" description="Disordered" evidence="8">
    <location>
        <begin position="1"/>
        <end position="22"/>
    </location>
</feature>
<feature type="transmembrane region" description="Helical" evidence="9">
    <location>
        <begin position="399"/>
        <end position="419"/>
    </location>
</feature>
<feature type="transmembrane region" description="Helical" evidence="9">
    <location>
        <begin position="108"/>
        <end position="129"/>
    </location>
</feature>
<dbReference type="InterPro" id="IPR005279">
    <property type="entry name" value="Dipep/tripep_permease"/>
</dbReference>
<dbReference type="Proteomes" id="UP000649179">
    <property type="component" value="Unassembled WGS sequence"/>
</dbReference>
<sequence>MTTTPDPTPDPAEPGTTSTSVADRDHRFFGQPLVLANLFGVELWERFSFYGMQGILLIYLYFSVADGGLGIDRGVAAGIGGAYGGSVYLATILGAWAADRLIGPERTLFYSAVTVMIGHLALSLVPGLGGVGVGLVLIALGSGGVKANATSLVGSLYDERDSRRDAGFSLFYMGINIGALVGPLLTGVLQKDWGFHAGFGLAAIGMAVGLVQYAVGRRSLPASTQVVPDPLPSAQRWRWGLGGLVAVVVVALLAVLGVITAQNLDDIVITVVGIAAVGYFVLILADRAITRVERRRTWALVPLLVSNAVFWALFQQQFTVVTIYSDLRLDRDLFGWTMPISWVQSIEPFFVVVFAGAFAALWTRLGDRQPSTPVKFAAGTALMGVAFLLFLLLPPGENTAPVLGLTGVLLVFCWAELLISPVGLSMATKLAAAKYHTQTIALYFLSIALGTALAGKLGSYYDPTDEGGYFLVLGLVAVVVGALVLAAYRPILRLMEGVR</sequence>
<keyword evidence="2 7" id="KW-0813">Transport</keyword>
<evidence type="ECO:0000256" key="7">
    <source>
        <dbReference type="RuleBase" id="RU003755"/>
    </source>
</evidence>
<dbReference type="InterPro" id="IPR050171">
    <property type="entry name" value="MFS_Transporters"/>
</dbReference>
<evidence type="ECO:0000256" key="3">
    <source>
        <dbReference type="ARBA" id="ARBA00022475"/>
    </source>
</evidence>
<dbReference type="PROSITE" id="PS01023">
    <property type="entry name" value="PTR2_2"/>
    <property type="match status" value="1"/>
</dbReference>
<comment type="similarity">
    <text evidence="7">Belongs to the major facilitator superfamily. Proton-dependent oligopeptide transporter (POT/PTR) (TC 2.A.17) family.</text>
</comment>
<keyword evidence="6 9" id="KW-0472">Membrane</keyword>
<dbReference type="PANTHER" id="PTHR23517:SF15">
    <property type="entry name" value="PROTON-DEPENDENT OLIGOPEPTIDE FAMILY TRANSPORT PROTEIN"/>
    <property type="match status" value="1"/>
</dbReference>
<comment type="subcellular location">
    <subcellularLocation>
        <location evidence="1">Cell membrane</location>
        <topology evidence="1">Multi-pass membrane protein</topology>
    </subcellularLocation>
    <subcellularLocation>
        <location evidence="7">Membrane</location>
        <topology evidence="7">Multi-pass membrane protein</topology>
    </subcellularLocation>
</comment>